<dbReference type="SUPFAM" id="SSF47384">
    <property type="entry name" value="Homodimeric domain of signal transducing histidine kinase"/>
    <property type="match status" value="1"/>
</dbReference>
<dbReference type="SMART" id="SM00388">
    <property type="entry name" value="HisKA"/>
    <property type="match status" value="1"/>
</dbReference>
<dbReference type="Gene3D" id="3.30.565.10">
    <property type="entry name" value="Histidine kinase-like ATPase, C-terminal domain"/>
    <property type="match status" value="1"/>
</dbReference>
<dbReference type="Gene3D" id="3.30.450.20">
    <property type="entry name" value="PAS domain"/>
    <property type="match status" value="2"/>
</dbReference>
<evidence type="ECO:0000256" key="1">
    <source>
        <dbReference type="ARBA" id="ARBA00000085"/>
    </source>
</evidence>
<keyword evidence="4" id="KW-0808">Transferase</keyword>
<dbReference type="PROSITE" id="PS50112">
    <property type="entry name" value="PAS"/>
    <property type="match status" value="1"/>
</dbReference>
<dbReference type="Proteomes" id="UP001055460">
    <property type="component" value="Plasmid pB"/>
</dbReference>
<comment type="catalytic activity">
    <reaction evidence="1">
        <text>ATP + protein L-histidine = ADP + protein N-phospho-L-histidine.</text>
        <dbReference type="EC" id="2.7.13.3"/>
    </reaction>
</comment>
<dbReference type="PANTHER" id="PTHR43304">
    <property type="entry name" value="PHYTOCHROME-LIKE PROTEIN CPH1"/>
    <property type="match status" value="1"/>
</dbReference>
<evidence type="ECO:0000256" key="4">
    <source>
        <dbReference type="ARBA" id="ARBA00022679"/>
    </source>
</evidence>
<geneLocation type="plasmid" evidence="9 10">
    <name>pB</name>
</geneLocation>
<keyword evidence="5" id="KW-0418">Kinase</keyword>
<dbReference type="InterPro" id="IPR052162">
    <property type="entry name" value="Sensor_kinase/Photoreceptor"/>
</dbReference>
<keyword evidence="3" id="KW-0597">Phosphoprotein</keyword>
<evidence type="ECO:0000256" key="3">
    <source>
        <dbReference type="ARBA" id="ARBA00022553"/>
    </source>
</evidence>
<dbReference type="InterPro" id="IPR003594">
    <property type="entry name" value="HATPase_dom"/>
</dbReference>
<dbReference type="SMART" id="SM00387">
    <property type="entry name" value="HATPase_c"/>
    <property type="match status" value="1"/>
</dbReference>
<dbReference type="PRINTS" id="PR00344">
    <property type="entry name" value="BCTRLSENSOR"/>
</dbReference>
<dbReference type="InterPro" id="IPR004358">
    <property type="entry name" value="Sig_transdc_His_kin-like_C"/>
</dbReference>
<dbReference type="EC" id="2.7.13.3" evidence="2"/>
<dbReference type="InterPro" id="IPR035965">
    <property type="entry name" value="PAS-like_dom_sf"/>
</dbReference>
<feature type="domain" description="PAS" evidence="7">
    <location>
        <begin position="144"/>
        <end position="216"/>
    </location>
</feature>
<dbReference type="GO" id="GO:0000155">
    <property type="term" value="F:phosphorelay sensor kinase activity"/>
    <property type="evidence" value="ECO:0007669"/>
    <property type="project" value="InterPro"/>
</dbReference>
<protein>
    <recommendedName>
        <fullName evidence="2">histidine kinase</fullName>
        <ecNumber evidence="2">2.7.13.3</ecNumber>
    </recommendedName>
</protein>
<evidence type="ECO:0000259" key="7">
    <source>
        <dbReference type="PROSITE" id="PS50112"/>
    </source>
</evidence>
<dbReference type="PANTHER" id="PTHR43304:SF1">
    <property type="entry name" value="PAC DOMAIN-CONTAINING PROTEIN"/>
    <property type="match status" value="1"/>
</dbReference>
<organism evidence="9 10">
    <name type="scientific">Ensifer adhaerens</name>
    <name type="common">Sinorhizobium morelense</name>
    <dbReference type="NCBI Taxonomy" id="106592"/>
    <lineage>
        <taxon>Bacteria</taxon>
        <taxon>Pseudomonadati</taxon>
        <taxon>Pseudomonadota</taxon>
        <taxon>Alphaproteobacteria</taxon>
        <taxon>Hyphomicrobiales</taxon>
        <taxon>Rhizobiaceae</taxon>
        <taxon>Sinorhizobium/Ensifer group</taxon>
        <taxon>Ensifer</taxon>
    </lineage>
</organism>
<feature type="domain" description="PAC" evidence="8">
    <location>
        <begin position="91"/>
        <end position="143"/>
    </location>
</feature>
<dbReference type="AlphaFoldDB" id="A0A9Q8YFL9"/>
<dbReference type="CDD" id="cd00130">
    <property type="entry name" value="PAS"/>
    <property type="match status" value="2"/>
</dbReference>
<dbReference type="InterPro" id="IPR036097">
    <property type="entry name" value="HisK_dim/P_sf"/>
</dbReference>
<dbReference type="EMBL" id="CP098809">
    <property type="protein sequence ID" value="USJ27215.1"/>
    <property type="molecule type" value="Genomic_DNA"/>
</dbReference>
<dbReference type="Pfam" id="PF02518">
    <property type="entry name" value="HATPase_c"/>
    <property type="match status" value="1"/>
</dbReference>
<dbReference type="SUPFAM" id="SSF55874">
    <property type="entry name" value="ATPase domain of HSP90 chaperone/DNA topoisomerase II/histidine kinase"/>
    <property type="match status" value="1"/>
</dbReference>
<dbReference type="InterPro" id="IPR000700">
    <property type="entry name" value="PAS-assoc_C"/>
</dbReference>
<dbReference type="OrthoDB" id="226486at2"/>
<reference evidence="9" key="1">
    <citation type="submission" date="2022-06" db="EMBL/GenBank/DDBJ databases">
        <title>Physiological and biochemical characterization and genomic elucidation of a strain of the genus Ensifer adhaerens M8 that combines arsenic oxidation and chromium reduction.</title>
        <authorList>
            <person name="Li X."/>
            <person name="Yu c."/>
        </authorList>
    </citation>
    <scope>NUCLEOTIDE SEQUENCE</scope>
    <source>
        <strain evidence="9">M8</strain>
        <plasmid evidence="9">pB</plasmid>
    </source>
</reference>
<evidence type="ECO:0000259" key="8">
    <source>
        <dbReference type="PROSITE" id="PS50113"/>
    </source>
</evidence>
<evidence type="ECO:0000313" key="10">
    <source>
        <dbReference type="Proteomes" id="UP001055460"/>
    </source>
</evidence>
<feature type="domain" description="PAC" evidence="8">
    <location>
        <begin position="219"/>
        <end position="271"/>
    </location>
</feature>
<sequence>MSNDDGLRKDAHFREHTRDIAELALDLLDNTPGHMWSMDTTGRFIYRNRSMDAYFGSSLKDHGAWLERIHKDDQRFVATTWRRSVETGEPLDSAHRLRGADGEFRWFRASGRPSRDAQGRVAVWHGQTIDIEHQKKAEESLRARSVELSLLVDMVPSNLWRLTPDGTTTLVNRRMADYLGLDLSNVSDIASVMDTIFHPDDADAVYAELTRCLATGERFSMRYRLLRADGAYRWMSGRAEPLRDQDGNIVQWFGLCHDIEDQVQTTAALRRSAEKLARATQAANLSQLSASIAHEVNQPLAAIAADADACLRWLSADPPNVNRGKRAAERITLDVAATVEVISRMRALFKHQPQERAIEDVNRLVHEVLDLMSDEIAATTTRIDLALDQHLPRVSLDRVQVQQVLVNLIRNGMQAMDTTNPLRSLKIMSSHDHPDTVRISVEDTGSGFKDPERVFEPFFTTKSNGMGMGLPICRSIVEAHGGRLWVANNEALGATVAFTLPVASTD</sequence>
<dbReference type="SMART" id="SM00086">
    <property type="entry name" value="PAC"/>
    <property type="match status" value="2"/>
</dbReference>
<dbReference type="PROSITE" id="PS50113">
    <property type="entry name" value="PAC"/>
    <property type="match status" value="2"/>
</dbReference>
<dbReference type="Gene3D" id="1.10.287.130">
    <property type="match status" value="1"/>
</dbReference>
<dbReference type="InterPro" id="IPR005467">
    <property type="entry name" value="His_kinase_dom"/>
</dbReference>
<dbReference type="NCBIfam" id="TIGR00229">
    <property type="entry name" value="sensory_box"/>
    <property type="match status" value="2"/>
</dbReference>
<keyword evidence="9" id="KW-0614">Plasmid</keyword>
<feature type="domain" description="Histidine kinase" evidence="6">
    <location>
        <begin position="291"/>
        <end position="504"/>
    </location>
</feature>
<dbReference type="SUPFAM" id="SSF55785">
    <property type="entry name" value="PYP-like sensor domain (PAS domain)"/>
    <property type="match status" value="2"/>
</dbReference>
<evidence type="ECO:0000259" key="6">
    <source>
        <dbReference type="PROSITE" id="PS50109"/>
    </source>
</evidence>
<dbReference type="RefSeq" id="WP_060521206.1">
    <property type="nucleotide sequence ID" value="NZ_CP098809.1"/>
</dbReference>
<dbReference type="PROSITE" id="PS50109">
    <property type="entry name" value="HIS_KIN"/>
    <property type="match status" value="1"/>
</dbReference>
<dbReference type="SMART" id="SM00091">
    <property type="entry name" value="PAS"/>
    <property type="match status" value="2"/>
</dbReference>
<dbReference type="InterPro" id="IPR013655">
    <property type="entry name" value="PAS_fold_3"/>
</dbReference>
<dbReference type="InterPro" id="IPR001610">
    <property type="entry name" value="PAC"/>
</dbReference>
<dbReference type="InterPro" id="IPR003661">
    <property type="entry name" value="HisK_dim/P_dom"/>
</dbReference>
<evidence type="ECO:0000256" key="2">
    <source>
        <dbReference type="ARBA" id="ARBA00012438"/>
    </source>
</evidence>
<gene>
    <name evidence="9" type="ORF">NE863_32520</name>
</gene>
<dbReference type="Pfam" id="PF08447">
    <property type="entry name" value="PAS_3"/>
    <property type="match status" value="2"/>
</dbReference>
<dbReference type="InterPro" id="IPR036890">
    <property type="entry name" value="HATPase_C_sf"/>
</dbReference>
<dbReference type="InterPro" id="IPR000014">
    <property type="entry name" value="PAS"/>
</dbReference>
<evidence type="ECO:0000256" key="5">
    <source>
        <dbReference type="ARBA" id="ARBA00022777"/>
    </source>
</evidence>
<proteinExistence type="predicted"/>
<dbReference type="FunFam" id="3.30.450.20:FF:000099">
    <property type="entry name" value="Sensory box sensor histidine kinase"/>
    <property type="match status" value="1"/>
</dbReference>
<accession>A0A9Q8YFL9</accession>
<name>A0A9Q8YFL9_ENSAD</name>
<evidence type="ECO:0000313" key="9">
    <source>
        <dbReference type="EMBL" id="USJ27215.1"/>
    </source>
</evidence>